<dbReference type="InterPro" id="IPR004685">
    <property type="entry name" value="Brnchd-chn_aa_trnsp_Livcs"/>
</dbReference>
<accession>W2C2I4</accession>
<dbReference type="NCBIfam" id="TIGR00796">
    <property type="entry name" value="livcs"/>
    <property type="match status" value="1"/>
</dbReference>
<gene>
    <name evidence="10" type="ORF">N425_14035</name>
</gene>
<dbReference type="EMBL" id="AYUF01000498">
    <property type="protein sequence ID" value="ETK00631.1"/>
    <property type="molecule type" value="Genomic_DNA"/>
</dbReference>
<comment type="similarity">
    <text evidence="2">Belongs to the branched chain amino acid transporter family.</text>
</comment>
<evidence type="ECO:0000256" key="3">
    <source>
        <dbReference type="ARBA" id="ARBA00022448"/>
    </source>
</evidence>
<evidence type="ECO:0000256" key="7">
    <source>
        <dbReference type="ARBA" id="ARBA00022989"/>
    </source>
</evidence>
<evidence type="ECO:0000256" key="5">
    <source>
        <dbReference type="ARBA" id="ARBA00022692"/>
    </source>
</evidence>
<dbReference type="GO" id="GO:0015188">
    <property type="term" value="F:L-isoleucine transmembrane transporter activity"/>
    <property type="evidence" value="ECO:0007669"/>
    <property type="project" value="TreeGrafter"/>
</dbReference>
<feature type="transmembrane region" description="Helical" evidence="9">
    <location>
        <begin position="319"/>
        <end position="339"/>
    </location>
</feature>
<feature type="transmembrane region" description="Helical" evidence="9">
    <location>
        <begin position="414"/>
        <end position="430"/>
    </location>
</feature>
<feature type="transmembrane region" description="Helical" evidence="9">
    <location>
        <begin position="281"/>
        <end position="307"/>
    </location>
</feature>
<keyword evidence="8 9" id="KW-0472">Membrane</keyword>
<name>W2C2I4_9BACT</name>
<dbReference type="GO" id="GO:0005304">
    <property type="term" value="F:L-valine transmembrane transporter activity"/>
    <property type="evidence" value="ECO:0007669"/>
    <property type="project" value="TreeGrafter"/>
</dbReference>
<dbReference type="PATRIC" id="fig|1411148.3.peg.2364"/>
<proteinExistence type="inferred from homology"/>
<evidence type="ECO:0000256" key="1">
    <source>
        <dbReference type="ARBA" id="ARBA00004651"/>
    </source>
</evidence>
<protein>
    <submittedName>
        <fullName evidence="10">Branched-chain amino acid transporter</fullName>
    </submittedName>
</protein>
<dbReference type="GO" id="GO:0005886">
    <property type="term" value="C:plasma membrane"/>
    <property type="evidence" value="ECO:0007669"/>
    <property type="project" value="UniProtKB-SubCell"/>
</dbReference>
<feature type="transmembrane region" description="Helical" evidence="9">
    <location>
        <begin position="374"/>
        <end position="394"/>
    </location>
</feature>
<feature type="transmembrane region" description="Helical" evidence="9">
    <location>
        <begin position="232"/>
        <end position="253"/>
    </location>
</feature>
<dbReference type="Pfam" id="PF05525">
    <property type="entry name" value="Branch_AA_trans"/>
    <property type="match status" value="1"/>
</dbReference>
<feature type="transmembrane region" description="Helical" evidence="9">
    <location>
        <begin position="40"/>
        <end position="62"/>
    </location>
</feature>
<feature type="transmembrane region" description="Helical" evidence="9">
    <location>
        <begin position="149"/>
        <end position="167"/>
    </location>
</feature>
<evidence type="ECO:0000256" key="2">
    <source>
        <dbReference type="ARBA" id="ARBA00008540"/>
    </source>
</evidence>
<evidence type="ECO:0000256" key="8">
    <source>
        <dbReference type="ARBA" id="ARBA00023136"/>
    </source>
</evidence>
<dbReference type="PANTHER" id="PTHR30588">
    <property type="entry name" value="BRANCHED-CHAIN AMINO ACID TRANSPORT SYSTEM 2 CARRIER PROTEIN"/>
    <property type="match status" value="1"/>
</dbReference>
<keyword evidence="6" id="KW-0029">Amino-acid transport</keyword>
<dbReference type="GO" id="GO:0015818">
    <property type="term" value="P:isoleucine transport"/>
    <property type="evidence" value="ECO:0007669"/>
    <property type="project" value="TreeGrafter"/>
</dbReference>
<dbReference type="PANTHER" id="PTHR30588:SF0">
    <property type="entry name" value="BRANCHED-CHAIN AMINO ACID PERMEASE BRNQ"/>
    <property type="match status" value="1"/>
</dbReference>
<feature type="transmembrane region" description="Helical" evidence="9">
    <location>
        <begin position="119"/>
        <end position="137"/>
    </location>
</feature>
<comment type="caution">
    <text evidence="10">The sequence shown here is derived from an EMBL/GenBank/DDBJ whole genome shotgun (WGS) entry which is preliminary data.</text>
</comment>
<dbReference type="GO" id="GO:0015820">
    <property type="term" value="P:L-leucine transport"/>
    <property type="evidence" value="ECO:0007669"/>
    <property type="project" value="TreeGrafter"/>
</dbReference>
<feature type="transmembrane region" description="Helical" evidence="9">
    <location>
        <begin position="74"/>
        <end position="96"/>
    </location>
</feature>
<keyword evidence="4" id="KW-1003">Cell membrane</keyword>
<feature type="transmembrane region" description="Helical" evidence="9">
    <location>
        <begin position="200"/>
        <end position="220"/>
    </location>
</feature>
<evidence type="ECO:0000256" key="4">
    <source>
        <dbReference type="ARBA" id="ARBA00022475"/>
    </source>
</evidence>
<evidence type="ECO:0000256" key="6">
    <source>
        <dbReference type="ARBA" id="ARBA00022970"/>
    </source>
</evidence>
<keyword evidence="7 9" id="KW-1133">Transmembrane helix</keyword>
<dbReference type="Proteomes" id="UP000018837">
    <property type="component" value="Unassembled WGS sequence"/>
</dbReference>
<comment type="subcellular location">
    <subcellularLocation>
        <location evidence="1">Cell membrane</location>
        <topology evidence="1">Multi-pass membrane protein</topology>
    </subcellularLocation>
</comment>
<evidence type="ECO:0000256" key="9">
    <source>
        <dbReference type="SAM" id="Phobius"/>
    </source>
</evidence>
<dbReference type="GO" id="GO:0015190">
    <property type="term" value="F:L-leucine transmembrane transporter activity"/>
    <property type="evidence" value="ECO:0007669"/>
    <property type="project" value="TreeGrafter"/>
</dbReference>
<evidence type="ECO:0000313" key="11">
    <source>
        <dbReference type="Proteomes" id="UP000018837"/>
    </source>
</evidence>
<reference evidence="10 11" key="1">
    <citation type="submission" date="2013-11" db="EMBL/GenBank/DDBJ databases">
        <title>Single cell genomics of uncultured Tannerella BU063 (oral taxon 286).</title>
        <authorList>
            <person name="Beall C.J."/>
            <person name="Campbell A.G."/>
            <person name="Griffen A.L."/>
            <person name="Podar M."/>
            <person name="Leys E.J."/>
        </authorList>
    </citation>
    <scope>NUCLEOTIDE SEQUENCE [LARGE SCALE GENOMIC DNA]</scope>
    <source>
        <strain evidence="10">Cell 2</strain>
    </source>
</reference>
<keyword evidence="3" id="KW-0813">Transport</keyword>
<dbReference type="AlphaFoldDB" id="W2C2I4"/>
<sequence>MTRRAFLAVGLMLFALFFGAGNLIFPAALGQRAGTNVWWAVMGFVLTGVGLPLAGVLAMGYSGCRNVQELAGRVHPLFGILFTLALYLSIGPAFAIPRTGTVSFEIAVRPFLAADAPEWAQTVFLIVFFLVTLWLSINPQKLVGRIGGILTPMLLTTIVVLIVKSLITPPGTPSSPTEAYATPTVALQQGFIDGYNTLDALASFVFGILVIEFVTQHGATTRHEVMGATMRAGMIAIGCLGVVYVFIAGLGAASVEQLGILDTGAPVLAGSARLLFGEPGALILAVIVLLACLTTSIGLVTACASYFHSQFGGLSYKGYAVAFVIISFAVGTFGLKTIISAAVPVLMFLYPLAIVLIALAFLDSRFGSRRSVYAWTVGLTLISALISGLEAANISLGAFGRFYGAHVPLHADGLDWIFFALAGFLIGCLNRRKSTSSELITSGL</sequence>
<evidence type="ECO:0000313" key="10">
    <source>
        <dbReference type="EMBL" id="ETK00631.1"/>
    </source>
</evidence>
<dbReference type="Gene3D" id="1.20.1740.10">
    <property type="entry name" value="Amino acid/polyamine transporter I"/>
    <property type="match status" value="1"/>
</dbReference>
<keyword evidence="5 9" id="KW-0812">Transmembrane</keyword>
<feature type="transmembrane region" description="Helical" evidence="9">
    <location>
        <begin position="345"/>
        <end position="362"/>
    </location>
</feature>
<organism evidence="10 11">
    <name type="scientific">Tannerella sp. oral taxon BU063 isolate Cell 2</name>
    <dbReference type="NCBI Taxonomy" id="1411148"/>
    <lineage>
        <taxon>Bacteria</taxon>
        <taxon>Pseudomonadati</taxon>
        <taxon>Bacteroidota</taxon>
        <taxon>Bacteroidia</taxon>
        <taxon>Bacteroidales</taxon>
        <taxon>Tannerellaceae</taxon>
        <taxon>Tannerella</taxon>
    </lineage>
</organism>